<reference evidence="2" key="1">
    <citation type="journal article" date="2015" name="Nature">
        <title>Complex archaea that bridge the gap between prokaryotes and eukaryotes.</title>
        <authorList>
            <person name="Spang A."/>
            <person name="Saw J.H."/>
            <person name="Jorgensen S.L."/>
            <person name="Zaremba-Niedzwiedzka K."/>
            <person name="Martijn J."/>
            <person name="Lind A.E."/>
            <person name="van Eijk R."/>
            <person name="Schleper C."/>
            <person name="Guy L."/>
            <person name="Ettema T.J."/>
        </authorList>
    </citation>
    <scope>NUCLEOTIDE SEQUENCE</scope>
</reference>
<sequence>MIKKTIEVESRTGIILRKRSFKKGTVCVHEIKGNEFYRFKSGGFIKELSKKEYHYLMGLSKKEVPKETEEKQQPQEAKDIEEPKPKKKGRPKKGDK</sequence>
<dbReference type="EMBL" id="LAZR01000352">
    <property type="protein sequence ID" value="KKN72947.1"/>
    <property type="molecule type" value="Genomic_DNA"/>
</dbReference>
<feature type="region of interest" description="Disordered" evidence="1">
    <location>
        <begin position="61"/>
        <end position="96"/>
    </location>
</feature>
<dbReference type="AlphaFoldDB" id="A0A0F9TDI0"/>
<proteinExistence type="predicted"/>
<gene>
    <name evidence="2" type="ORF">LCGC14_0405010</name>
</gene>
<name>A0A0F9TDI0_9ZZZZ</name>
<evidence type="ECO:0000313" key="2">
    <source>
        <dbReference type="EMBL" id="KKN72947.1"/>
    </source>
</evidence>
<protein>
    <submittedName>
        <fullName evidence="2">Uncharacterized protein</fullName>
    </submittedName>
</protein>
<accession>A0A0F9TDI0</accession>
<comment type="caution">
    <text evidence="2">The sequence shown here is derived from an EMBL/GenBank/DDBJ whole genome shotgun (WGS) entry which is preliminary data.</text>
</comment>
<feature type="compositionally biased region" description="Basic residues" evidence="1">
    <location>
        <begin position="85"/>
        <end position="96"/>
    </location>
</feature>
<evidence type="ECO:0000256" key="1">
    <source>
        <dbReference type="SAM" id="MobiDB-lite"/>
    </source>
</evidence>
<organism evidence="2">
    <name type="scientific">marine sediment metagenome</name>
    <dbReference type="NCBI Taxonomy" id="412755"/>
    <lineage>
        <taxon>unclassified sequences</taxon>
        <taxon>metagenomes</taxon>
        <taxon>ecological metagenomes</taxon>
    </lineage>
</organism>
<feature type="compositionally biased region" description="Basic and acidic residues" evidence="1">
    <location>
        <begin position="61"/>
        <end position="84"/>
    </location>
</feature>